<dbReference type="Proteomes" id="UP001424741">
    <property type="component" value="Unassembled WGS sequence"/>
</dbReference>
<proteinExistence type="predicted"/>
<gene>
    <name evidence="2" type="ORF">Rhal01_01097</name>
</gene>
<keyword evidence="3" id="KW-1185">Reference proteome</keyword>
<keyword evidence="1" id="KW-1133">Transmembrane helix</keyword>
<comment type="caution">
    <text evidence="2">The sequence shown here is derived from an EMBL/GenBank/DDBJ whole genome shotgun (WGS) entry which is preliminary data.</text>
</comment>
<accession>A0ABP9V1H1</accession>
<sequence length="116" mass="13006">MPHMIFEVLNEYRTGMHIMNKPEGWGLFTRFWGIIVLAIGLYALVSSPLGKDLIYRHLGSYISSYEMPQPKARSHTPSGRGLAAIFLNNYTLGGTLTVIGCILIFKPHKGSQRLDL</sequence>
<organism evidence="2 3">
    <name type="scientific">Rubritalea halochordaticola</name>
    <dbReference type="NCBI Taxonomy" id="714537"/>
    <lineage>
        <taxon>Bacteria</taxon>
        <taxon>Pseudomonadati</taxon>
        <taxon>Verrucomicrobiota</taxon>
        <taxon>Verrucomicrobiia</taxon>
        <taxon>Verrucomicrobiales</taxon>
        <taxon>Rubritaleaceae</taxon>
        <taxon>Rubritalea</taxon>
    </lineage>
</organism>
<evidence type="ECO:0000313" key="2">
    <source>
        <dbReference type="EMBL" id="GAA5494931.1"/>
    </source>
</evidence>
<keyword evidence="1" id="KW-0472">Membrane</keyword>
<name>A0ABP9V1H1_9BACT</name>
<feature type="transmembrane region" description="Helical" evidence="1">
    <location>
        <begin position="82"/>
        <end position="105"/>
    </location>
</feature>
<protein>
    <submittedName>
        <fullName evidence="2">Uncharacterized protein</fullName>
    </submittedName>
</protein>
<feature type="transmembrane region" description="Helical" evidence="1">
    <location>
        <begin position="25"/>
        <end position="45"/>
    </location>
</feature>
<evidence type="ECO:0000256" key="1">
    <source>
        <dbReference type="SAM" id="Phobius"/>
    </source>
</evidence>
<evidence type="ECO:0000313" key="3">
    <source>
        <dbReference type="Proteomes" id="UP001424741"/>
    </source>
</evidence>
<dbReference type="EMBL" id="BAABRL010000002">
    <property type="protein sequence ID" value="GAA5494931.1"/>
    <property type="molecule type" value="Genomic_DNA"/>
</dbReference>
<reference evidence="2 3" key="1">
    <citation type="submission" date="2024-02" db="EMBL/GenBank/DDBJ databases">
        <title>Rubritalea halochordaticola NBRC 107102.</title>
        <authorList>
            <person name="Ichikawa N."/>
            <person name="Katano-Makiyama Y."/>
            <person name="Hidaka K."/>
        </authorList>
    </citation>
    <scope>NUCLEOTIDE SEQUENCE [LARGE SCALE GENOMIC DNA]</scope>
    <source>
        <strain evidence="2 3">NBRC 107102</strain>
    </source>
</reference>
<keyword evidence="1" id="KW-0812">Transmembrane</keyword>